<keyword evidence="3" id="KW-1185">Reference proteome</keyword>
<dbReference type="SMART" id="SM00849">
    <property type="entry name" value="Lactamase_B"/>
    <property type="match status" value="1"/>
</dbReference>
<dbReference type="InterPro" id="IPR001279">
    <property type="entry name" value="Metallo-B-lactamas"/>
</dbReference>
<comment type="caution">
    <text evidence="2">The sequence shown here is derived from an EMBL/GenBank/DDBJ whole genome shotgun (WGS) entry which is preliminary data.</text>
</comment>
<dbReference type="SUPFAM" id="SSF56281">
    <property type="entry name" value="Metallo-hydrolase/oxidoreductase"/>
    <property type="match status" value="1"/>
</dbReference>
<name>A0ABU7PI33_9ACTN</name>
<dbReference type="Pfam" id="PF00753">
    <property type="entry name" value="Lactamase_B"/>
    <property type="match status" value="1"/>
</dbReference>
<evidence type="ECO:0000313" key="2">
    <source>
        <dbReference type="EMBL" id="MEE4544732.1"/>
    </source>
</evidence>
<reference evidence="2 3" key="1">
    <citation type="submission" date="2023-12" db="EMBL/GenBank/DDBJ databases">
        <title>Streptomyces sp. V4-01.</title>
        <authorList>
            <person name="Somphong A."/>
            <person name="Phongsopitanun W."/>
        </authorList>
    </citation>
    <scope>NUCLEOTIDE SEQUENCE [LARGE SCALE GENOMIC DNA]</scope>
    <source>
        <strain evidence="2 3">V4-01</strain>
    </source>
</reference>
<organism evidence="2 3">
    <name type="scientific">Actinacidiphila polyblastidii</name>
    <dbReference type="NCBI Taxonomy" id="3110430"/>
    <lineage>
        <taxon>Bacteria</taxon>
        <taxon>Bacillati</taxon>
        <taxon>Actinomycetota</taxon>
        <taxon>Actinomycetes</taxon>
        <taxon>Kitasatosporales</taxon>
        <taxon>Streptomycetaceae</taxon>
        <taxon>Actinacidiphila</taxon>
    </lineage>
</organism>
<dbReference type="InterPro" id="IPR050855">
    <property type="entry name" value="NDM-1-like"/>
</dbReference>
<dbReference type="InterPro" id="IPR036866">
    <property type="entry name" value="RibonucZ/Hydroxyglut_hydro"/>
</dbReference>
<proteinExistence type="predicted"/>
<evidence type="ECO:0000259" key="1">
    <source>
        <dbReference type="SMART" id="SM00849"/>
    </source>
</evidence>
<protein>
    <submittedName>
        <fullName evidence="2">MBL fold metallo-hydrolase</fullName>
    </submittedName>
</protein>
<dbReference type="Gene3D" id="3.60.15.10">
    <property type="entry name" value="Ribonuclease Z/Hydroxyacylglutathione hydrolase-like"/>
    <property type="match status" value="1"/>
</dbReference>
<dbReference type="EMBL" id="JAZEWV010000020">
    <property type="protein sequence ID" value="MEE4544732.1"/>
    <property type="molecule type" value="Genomic_DNA"/>
</dbReference>
<feature type="domain" description="Metallo-beta-lactamase" evidence="1">
    <location>
        <begin position="15"/>
        <end position="234"/>
    </location>
</feature>
<evidence type="ECO:0000313" key="3">
    <source>
        <dbReference type="Proteomes" id="UP001344658"/>
    </source>
</evidence>
<dbReference type="Proteomes" id="UP001344658">
    <property type="component" value="Unassembled WGS sequence"/>
</dbReference>
<gene>
    <name evidence="2" type="ORF">V2S66_22520</name>
</gene>
<dbReference type="RefSeq" id="WP_330797783.1">
    <property type="nucleotide sequence ID" value="NZ_JAZEWV010000020.1"/>
</dbReference>
<accession>A0ABU7PI33</accession>
<dbReference type="PANTHER" id="PTHR42951">
    <property type="entry name" value="METALLO-BETA-LACTAMASE DOMAIN-CONTAINING"/>
    <property type="match status" value="1"/>
</dbReference>
<sequence>MTPVAPGVHRLGDHAVSFYLVEDPAGPLLVDAGLPGGYAALVSCLAAIGATPADLRAVLITHGHPDHTGLAARLHAEAGTEIRVHAADAPILRDGPRSAVRHAGPARSPLRYLLKRPGAIRTPLHMARQGAFTAPPVARFTAFGGDGARHTDLADLPGRPRAVALPGHTPGSVAYLFADRGLLFTGDAVVTHDALVGATGPRLVCRGFTHDGSAALASLDRLATLPPSLLLPGHGEPFAGGPRAAAEQARTAWPA</sequence>
<dbReference type="CDD" id="cd07721">
    <property type="entry name" value="yflN-like_MBL-fold"/>
    <property type="match status" value="1"/>
</dbReference>